<dbReference type="SUPFAM" id="SSF48371">
    <property type="entry name" value="ARM repeat"/>
    <property type="match status" value="1"/>
</dbReference>
<protein>
    <recommendedName>
        <fullName evidence="6">UNC-45/Cro1/She4 central domain-containing protein</fullName>
    </recommendedName>
</protein>
<dbReference type="AlphaFoldDB" id="A0AAV9VXW8"/>
<dbReference type="EMBL" id="JAVHJL010000009">
    <property type="protein sequence ID" value="KAK6497618.1"/>
    <property type="molecule type" value="Genomic_DNA"/>
</dbReference>
<evidence type="ECO:0000256" key="1">
    <source>
        <dbReference type="ARBA" id="ARBA00004496"/>
    </source>
</evidence>
<comment type="subcellular location">
    <subcellularLocation>
        <location evidence="1">Cytoplasm</location>
    </subcellularLocation>
</comment>
<organism evidence="7 8">
    <name type="scientific">Arthrobotrys musiformis</name>
    <dbReference type="NCBI Taxonomy" id="47236"/>
    <lineage>
        <taxon>Eukaryota</taxon>
        <taxon>Fungi</taxon>
        <taxon>Dikarya</taxon>
        <taxon>Ascomycota</taxon>
        <taxon>Pezizomycotina</taxon>
        <taxon>Orbiliomycetes</taxon>
        <taxon>Orbiliales</taxon>
        <taxon>Orbiliaceae</taxon>
        <taxon>Arthrobotrys</taxon>
    </lineage>
</organism>
<feature type="region of interest" description="Disordered" evidence="5">
    <location>
        <begin position="580"/>
        <end position="599"/>
    </location>
</feature>
<feature type="region of interest" description="Disordered" evidence="5">
    <location>
        <begin position="374"/>
        <end position="395"/>
    </location>
</feature>
<evidence type="ECO:0000259" key="6">
    <source>
        <dbReference type="Pfam" id="PF11701"/>
    </source>
</evidence>
<gene>
    <name evidence="7" type="ORF">TWF481_012023</name>
</gene>
<name>A0AAV9VXW8_9PEZI</name>
<dbReference type="Gene3D" id="1.25.10.10">
    <property type="entry name" value="Leucine-rich Repeat Variant"/>
    <property type="match status" value="1"/>
</dbReference>
<evidence type="ECO:0000256" key="5">
    <source>
        <dbReference type="SAM" id="MobiDB-lite"/>
    </source>
</evidence>
<keyword evidence="8" id="KW-1185">Reference proteome</keyword>
<keyword evidence="2" id="KW-0963">Cytoplasm</keyword>
<evidence type="ECO:0000313" key="7">
    <source>
        <dbReference type="EMBL" id="KAK6497618.1"/>
    </source>
</evidence>
<keyword evidence="3" id="KW-0143">Chaperone</keyword>
<proteinExistence type="predicted"/>
<keyword evidence="4" id="KW-0802">TPR repeat</keyword>
<feature type="domain" description="UNC-45/Cro1/She4 central" evidence="6">
    <location>
        <begin position="229"/>
        <end position="374"/>
    </location>
</feature>
<dbReference type="PROSITE" id="PS50005">
    <property type="entry name" value="TPR"/>
    <property type="match status" value="1"/>
</dbReference>
<dbReference type="Pfam" id="PF11701">
    <property type="entry name" value="UNC45-central"/>
    <property type="match status" value="1"/>
</dbReference>
<dbReference type="Proteomes" id="UP001370758">
    <property type="component" value="Unassembled WGS sequence"/>
</dbReference>
<reference evidence="7 8" key="1">
    <citation type="submission" date="2023-08" db="EMBL/GenBank/DDBJ databases">
        <authorList>
            <person name="Palmer J.M."/>
        </authorList>
    </citation>
    <scope>NUCLEOTIDE SEQUENCE [LARGE SCALE GENOMIC DNA]</scope>
    <source>
        <strain evidence="7 8">TWF481</strain>
    </source>
</reference>
<sequence length="844" mass="90066">MADNTDKRASLLASTALGLFKAGRLEDAARALREAIHIAPQNPQVRAAFQHIQETQDSGSKIPELCRKLLEDGEAEPGAEAVKIVQGGGNLTSDQAKAIVLAVLQYEGEEENVKLLAGRLLAAVVNHNVDGKTALVAMVSDDGMRERIFGRALGLGAEAAESLTSTVLDMKAWKDDQRDTVERAWFRYLLSQLAKSQRVESSIRPISRMLAVDAQKLQSLIGKHEFIDFITLITNGSEEDTRTGALLAAAKYLESIESELSLQLLGDFLTNRLASDDDEEMALAFNVAAALFPVATSSLSNLFHTDGFVQNLVPSLQGRPQAVELAAINLMSAACIDKTCRDAVSKNCEEYLTAVAASGKSDASTAASLALAKLSGDTPAPPPGQKEPVKPSKTDKEIEELASTFKNLLSSKSDSSQQQQSVEGLAYTSLTPSVKETLAADSSTIKSLLGLLNPSTNASIVFGVLTTIDNLTRYTKPLTEEQLKMAQLKNYANATPSSKTPGEIPKLDQDPYVSKRCQLLLAAGVIPALVRLAKKTSPQATALTSSIILSLSKVSAHRGIMAQQGAVKLLLQIYSSLPVTPTPSPSDPESTSQENQPESTIHTITAHALSRLLISVNPSLAFSASVPINSSLPPLLNLIKSVHTSTADSRDLLPLFEALLALTNLASTTDSIRSVIVKKEFTIIEELLLHSNDMIQRAAVELVCNLMVAPETVSLFVEGPRSGNRLQMLLAIAQADDVLSRLAASGALAMLTEWDAGVKKILEREGGVERVLEVCEDEEDGVVFRGVVVVRNLVIVGGEDAAKKVKEAGGVDVLKRILEEAVAAGGKNGDMIGALVEVLKVLVK</sequence>
<evidence type="ECO:0000256" key="2">
    <source>
        <dbReference type="ARBA" id="ARBA00022490"/>
    </source>
</evidence>
<dbReference type="Gene3D" id="1.25.10.100">
    <property type="match status" value="1"/>
</dbReference>
<accession>A0AAV9VXW8</accession>
<evidence type="ECO:0000256" key="3">
    <source>
        <dbReference type="ARBA" id="ARBA00023186"/>
    </source>
</evidence>
<dbReference type="PANTHER" id="PTHR45994">
    <property type="entry name" value="FI21225P1"/>
    <property type="match status" value="1"/>
</dbReference>
<comment type="caution">
    <text evidence="7">The sequence shown here is derived from an EMBL/GenBank/DDBJ whole genome shotgun (WGS) entry which is preliminary data.</text>
</comment>
<dbReference type="GO" id="GO:0005737">
    <property type="term" value="C:cytoplasm"/>
    <property type="evidence" value="ECO:0007669"/>
    <property type="project" value="UniProtKB-SubCell"/>
</dbReference>
<dbReference type="InterPro" id="IPR019734">
    <property type="entry name" value="TPR_rpt"/>
</dbReference>
<dbReference type="PANTHER" id="PTHR45994:SF1">
    <property type="entry name" value="FI21225P1"/>
    <property type="match status" value="1"/>
</dbReference>
<evidence type="ECO:0000256" key="4">
    <source>
        <dbReference type="PROSITE-ProRule" id="PRU00339"/>
    </source>
</evidence>
<dbReference type="InterPro" id="IPR016024">
    <property type="entry name" value="ARM-type_fold"/>
</dbReference>
<evidence type="ECO:0000313" key="8">
    <source>
        <dbReference type="Proteomes" id="UP001370758"/>
    </source>
</evidence>
<dbReference type="GO" id="GO:0051879">
    <property type="term" value="F:Hsp90 protein binding"/>
    <property type="evidence" value="ECO:0007669"/>
    <property type="project" value="TreeGrafter"/>
</dbReference>
<feature type="repeat" description="TPR" evidence="4">
    <location>
        <begin position="9"/>
        <end position="42"/>
    </location>
</feature>
<dbReference type="InterPro" id="IPR024660">
    <property type="entry name" value="UCS_central_dom"/>
</dbReference>
<dbReference type="InterPro" id="IPR011989">
    <property type="entry name" value="ARM-like"/>
</dbReference>